<dbReference type="OrthoDB" id="8051783at2759"/>
<evidence type="ECO:0000256" key="1">
    <source>
        <dbReference type="SAM" id="MobiDB-lite"/>
    </source>
</evidence>
<dbReference type="GO" id="GO:0003964">
    <property type="term" value="F:RNA-directed DNA polymerase activity"/>
    <property type="evidence" value="ECO:0007669"/>
    <property type="project" value="UniProtKB-KW"/>
</dbReference>
<reference evidence="2 3" key="1">
    <citation type="submission" date="2019-08" db="EMBL/GenBank/DDBJ databases">
        <title>Whole genome of Aphis craccivora.</title>
        <authorList>
            <person name="Voronova N.V."/>
            <person name="Shulinski R.S."/>
            <person name="Bandarenka Y.V."/>
            <person name="Zhorov D.G."/>
            <person name="Warner D."/>
        </authorList>
    </citation>
    <scope>NUCLEOTIDE SEQUENCE [LARGE SCALE GENOMIC DNA]</scope>
    <source>
        <strain evidence="2">180601</strain>
        <tissue evidence="2">Whole Body</tissue>
    </source>
</reference>
<evidence type="ECO:0000313" key="2">
    <source>
        <dbReference type="EMBL" id="KAF0746748.1"/>
    </source>
</evidence>
<gene>
    <name evidence="2" type="ORF">FWK35_00025548</name>
</gene>
<comment type="caution">
    <text evidence="2">The sequence shown here is derived from an EMBL/GenBank/DDBJ whole genome shotgun (WGS) entry which is preliminary data.</text>
</comment>
<proteinExistence type="predicted"/>
<evidence type="ECO:0000313" key="3">
    <source>
        <dbReference type="Proteomes" id="UP000478052"/>
    </source>
</evidence>
<keyword evidence="3" id="KW-1185">Reference proteome</keyword>
<feature type="non-terminal residue" evidence="2">
    <location>
        <position position="122"/>
    </location>
</feature>
<protein>
    <submittedName>
        <fullName evidence="2">Reverse transcriptase domain-containing protein</fullName>
    </submittedName>
</protein>
<feature type="region of interest" description="Disordered" evidence="1">
    <location>
        <begin position="78"/>
        <end position="98"/>
    </location>
</feature>
<sequence>MLGILWNVAYDSVFRLPLPDGVTVIRYADDNLVVSEEARCRSWRTELTRPWPQSRVILGTWGCGLPLKKRRPWFSRPSTARPYVPVQNSKGGNRGMRRLRSGDGQCRARLLLVRQVVVAEER</sequence>
<keyword evidence="2" id="KW-0548">Nucleotidyltransferase</keyword>
<dbReference type="Proteomes" id="UP000478052">
    <property type="component" value="Unassembled WGS sequence"/>
</dbReference>
<dbReference type="EMBL" id="VUJU01007093">
    <property type="protein sequence ID" value="KAF0746748.1"/>
    <property type="molecule type" value="Genomic_DNA"/>
</dbReference>
<name>A0A6G0Y0H7_APHCR</name>
<accession>A0A6G0Y0H7</accession>
<keyword evidence="2" id="KW-0695">RNA-directed DNA polymerase</keyword>
<dbReference type="AlphaFoldDB" id="A0A6G0Y0H7"/>
<keyword evidence="2" id="KW-0808">Transferase</keyword>
<organism evidence="2 3">
    <name type="scientific">Aphis craccivora</name>
    <name type="common">Cowpea aphid</name>
    <dbReference type="NCBI Taxonomy" id="307492"/>
    <lineage>
        <taxon>Eukaryota</taxon>
        <taxon>Metazoa</taxon>
        <taxon>Ecdysozoa</taxon>
        <taxon>Arthropoda</taxon>
        <taxon>Hexapoda</taxon>
        <taxon>Insecta</taxon>
        <taxon>Pterygota</taxon>
        <taxon>Neoptera</taxon>
        <taxon>Paraneoptera</taxon>
        <taxon>Hemiptera</taxon>
        <taxon>Sternorrhyncha</taxon>
        <taxon>Aphidomorpha</taxon>
        <taxon>Aphidoidea</taxon>
        <taxon>Aphididae</taxon>
        <taxon>Aphidini</taxon>
        <taxon>Aphis</taxon>
        <taxon>Aphis</taxon>
    </lineage>
</organism>